<name>A0AAE0MX44_9PEZI</name>
<dbReference type="RefSeq" id="XP_062686899.1">
    <property type="nucleotide sequence ID" value="XM_062825385.1"/>
</dbReference>
<evidence type="ECO:0000313" key="3">
    <source>
        <dbReference type="Proteomes" id="UP001278500"/>
    </source>
</evidence>
<keyword evidence="3" id="KW-1185">Reference proteome</keyword>
<protein>
    <submittedName>
        <fullName evidence="2">Uncharacterized protein</fullName>
    </submittedName>
</protein>
<dbReference type="Proteomes" id="UP001278500">
    <property type="component" value="Unassembled WGS sequence"/>
</dbReference>
<comment type="caution">
    <text evidence="2">The sequence shown here is derived from an EMBL/GenBank/DDBJ whole genome shotgun (WGS) entry which is preliminary data.</text>
</comment>
<dbReference type="GeneID" id="87862539"/>
<organism evidence="2 3">
    <name type="scientific">Neurospora tetraspora</name>
    <dbReference type="NCBI Taxonomy" id="94610"/>
    <lineage>
        <taxon>Eukaryota</taxon>
        <taxon>Fungi</taxon>
        <taxon>Dikarya</taxon>
        <taxon>Ascomycota</taxon>
        <taxon>Pezizomycotina</taxon>
        <taxon>Sordariomycetes</taxon>
        <taxon>Sordariomycetidae</taxon>
        <taxon>Sordariales</taxon>
        <taxon>Sordariaceae</taxon>
        <taxon>Neurospora</taxon>
    </lineage>
</organism>
<dbReference type="AlphaFoldDB" id="A0AAE0MX44"/>
<evidence type="ECO:0000256" key="1">
    <source>
        <dbReference type="SAM" id="SignalP"/>
    </source>
</evidence>
<reference evidence="2" key="2">
    <citation type="submission" date="2023-06" db="EMBL/GenBank/DDBJ databases">
        <authorList>
            <consortium name="Lawrence Berkeley National Laboratory"/>
            <person name="Haridas S."/>
            <person name="Hensen N."/>
            <person name="Bonometti L."/>
            <person name="Westerberg I."/>
            <person name="Brannstrom I.O."/>
            <person name="Guillou S."/>
            <person name="Cros-Aarteil S."/>
            <person name="Calhoun S."/>
            <person name="Kuo A."/>
            <person name="Mondo S."/>
            <person name="Pangilinan J."/>
            <person name="Riley R."/>
            <person name="Labutti K."/>
            <person name="Andreopoulos B."/>
            <person name="Lipzen A."/>
            <person name="Chen C."/>
            <person name="Yanf M."/>
            <person name="Daum C."/>
            <person name="Ng V."/>
            <person name="Clum A."/>
            <person name="Steindorff A."/>
            <person name="Ohm R."/>
            <person name="Martin F."/>
            <person name="Silar P."/>
            <person name="Natvig D."/>
            <person name="Lalanne C."/>
            <person name="Gautier V."/>
            <person name="Ament-Velasquez S.L."/>
            <person name="Kruys A."/>
            <person name="Hutchinson M.I."/>
            <person name="Powell A.J."/>
            <person name="Barry K."/>
            <person name="Miller A.N."/>
            <person name="Grigoriev I.V."/>
            <person name="Debuchy R."/>
            <person name="Gladieux P."/>
            <person name="Thoren M.H."/>
            <person name="Johannesson H."/>
        </authorList>
    </citation>
    <scope>NUCLEOTIDE SEQUENCE</scope>
    <source>
        <strain evidence="2">CBS 560.94</strain>
    </source>
</reference>
<evidence type="ECO:0000313" key="2">
    <source>
        <dbReference type="EMBL" id="KAK3355521.1"/>
    </source>
</evidence>
<feature type="chain" id="PRO_5042016786" evidence="1">
    <location>
        <begin position="22"/>
        <end position="133"/>
    </location>
</feature>
<keyword evidence="1" id="KW-0732">Signal</keyword>
<feature type="signal peptide" evidence="1">
    <location>
        <begin position="1"/>
        <end position="21"/>
    </location>
</feature>
<reference evidence="2" key="1">
    <citation type="journal article" date="2023" name="Mol. Phylogenet. Evol.">
        <title>Genome-scale phylogeny and comparative genomics of the fungal order Sordariales.</title>
        <authorList>
            <person name="Hensen N."/>
            <person name="Bonometti L."/>
            <person name="Westerberg I."/>
            <person name="Brannstrom I.O."/>
            <person name="Guillou S."/>
            <person name="Cros-Aarteil S."/>
            <person name="Calhoun S."/>
            <person name="Haridas S."/>
            <person name="Kuo A."/>
            <person name="Mondo S."/>
            <person name="Pangilinan J."/>
            <person name="Riley R."/>
            <person name="LaButti K."/>
            <person name="Andreopoulos B."/>
            <person name="Lipzen A."/>
            <person name="Chen C."/>
            <person name="Yan M."/>
            <person name="Daum C."/>
            <person name="Ng V."/>
            <person name="Clum A."/>
            <person name="Steindorff A."/>
            <person name="Ohm R.A."/>
            <person name="Martin F."/>
            <person name="Silar P."/>
            <person name="Natvig D.O."/>
            <person name="Lalanne C."/>
            <person name="Gautier V."/>
            <person name="Ament-Velasquez S.L."/>
            <person name="Kruys A."/>
            <person name="Hutchinson M.I."/>
            <person name="Powell A.J."/>
            <person name="Barry K."/>
            <person name="Miller A.N."/>
            <person name="Grigoriev I.V."/>
            <person name="Debuchy R."/>
            <person name="Gladieux P."/>
            <person name="Hiltunen Thoren M."/>
            <person name="Johannesson H."/>
        </authorList>
    </citation>
    <scope>NUCLEOTIDE SEQUENCE</scope>
    <source>
        <strain evidence="2">CBS 560.94</strain>
    </source>
</reference>
<gene>
    <name evidence="2" type="ORF">B0H65DRAFT_438758</name>
</gene>
<dbReference type="EMBL" id="JAUEPP010000001">
    <property type="protein sequence ID" value="KAK3355521.1"/>
    <property type="molecule type" value="Genomic_DNA"/>
</dbReference>
<accession>A0AAE0MX44</accession>
<proteinExistence type="predicted"/>
<sequence>MVQITSLLLATAAFLSAGVSAQVPHHPSPPTNACNTGEFYCGGELLAGQYYDYWKLRIDNALRAVGQVPDGTHESDSLFYCANGTAGSAVLQFDEWCKANGRQNWGCQPPQRDHCKTNVGGVLVEKNSCCDVN</sequence>